<proteinExistence type="predicted"/>
<sequence length="140" mass="15256">MVQLMSNLRPINTLQVKQSASDVCKSSASMSTVVNSPRPELHRLAKLKVQDARAEIKGGEGSLATFECSNHFEGFTTAKVRSARQDPGSVKFIYISFVPISKRTRASHAHLALSSTCHRGVRAPVYLPELSIMLAANLFG</sequence>
<dbReference type="Proteomes" id="UP000299102">
    <property type="component" value="Unassembled WGS sequence"/>
</dbReference>
<evidence type="ECO:0000313" key="1">
    <source>
        <dbReference type="EMBL" id="GBP28398.1"/>
    </source>
</evidence>
<name>A0A4C1UPN2_EUMVA</name>
<gene>
    <name evidence="1" type="ORF">EVAR_102971_1</name>
</gene>
<protein>
    <submittedName>
        <fullName evidence="1">Uncharacterized protein</fullName>
    </submittedName>
</protein>
<comment type="caution">
    <text evidence="1">The sequence shown here is derived from an EMBL/GenBank/DDBJ whole genome shotgun (WGS) entry which is preliminary data.</text>
</comment>
<accession>A0A4C1UPN2</accession>
<dbReference type="EMBL" id="BGZK01000206">
    <property type="protein sequence ID" value="GBP28398.1"/>
    <property type="molecule type" value="Genomic_DNA"/>
</dbReference>
<evidence type="ECO:0000313" key="2">
    <source>
        <dbReference type="Proteomes" id="UP000299102"/>
    </source>
</evidence>
<reference evidence="1 2" key="1">
    <citation type="journal article" date="2019" name="Commun. Biol.">
        <title>The bagworm genome reveals a unique fibroin gene that provides high tensile strength.</title>
        <authorList>
            <person name="Kono N."/>
            <person name="Nakamura H."/>
            <person name="Ohtoshi R."/>
            <person name="Tomita M."/>
            <person name="Numata K."/>
            <person name="Arakawa K."/>
        </authorList>
    </citation>
    <scope>NUCLEOTIDE SEQUENCE [LARGE SCALE GENOMIC DNA]</scope>
</reference>
<keyword evidence="2" id="KW-1185">Reference proteome</keyword>
<organism evidence="1 2">
    <name type="scientific">Eumeta variegata</name>
    <name type="common">Bagworm moth</name>
    <name type="synonym">Eumeta japonica</name>
    <dbReference type="NCBI Taxonomy" id="151549"/>
    <lineage>
        <taxon>Eukaryota</taxon>
        <taxon>Metazoa</taxon>
        <taxon>Ecdysozoa</taxon>
        <taxon>Arthropoda</taxon>
        <taxon>Hexapoda</taxon>
        <taxon>Insecta</taxon>
        <taxon>Pterygota</taxon>
        <taxon>Neoptera</taxon>
        <taxon>Endopterygota</taxon>
        <taxon>Lepidoptera</taxon>
        <taxon>Glossata</taxon>
        <taxon>Ditrysia</taxon>
        <taxon>Tineoidea</taxon>
        <taxon>Psychidae</taxon>
        <taxon>Oiketicinae</taxon>
        <taxon>Eumeta</taxon>
    </lineage>
</organism>
<dbReference type="AlphaFoldDB" id="A0A4C1UPN2"/>